<feature type="transmembrane region" description="Helical" evidence="1">
    <location>
        <begin position="269"/>
        <end position="291"/>
    </location>
</feature>
<name>A6DKL0_9BACT</name>
<feature type="transmembrane region" description="Helical" evidence="1">
    <location>
        <begin position="25"/>
        <end position="46"/>
    </location>
</feature>
<gene>
    <name evidence="2" type="ORF">LNTAR_00865</name>
</gene>
<feature type="transmembrane region" description="Helical" evidence="1">
    <location>
        <begin position="58"/>
        <end position="79"/>
    </location>
</feature>
<dbReference type="Proteomes" id="UP000004947">
    <property type="component" value="Unassembled WGS sequence"/>
</dbReference>
<dbReference type="Pfam" id="PF12679">
    <property type="entry name" value="ABC2_membrane_2"/>
    <property type="match status" value="1"/>
</dbReference>
<keyword evidence="1" id="KW-1133">Transmembrane helix</keyword>
<feature type="transmembrane region" description="Helical" evidence="1">
    <location>
        <begin position="344"/>
        <end position="361"/>
    </location>
</feature>
<dbReference type="STRING" id="313628.LNTAR_00865"/>
<feature type="transmembrane region" description="Helical" evidence="1">
    <location>
        <begin position="438"/>
        <end position="458"/>
    </location>
</feature>
<feature type="transmembrane region" description="Helical" evidence="1">
    <location>
        <begin position="404"/>
        <end position="426"/>
    </location>
</feature>
<accession>A6DKL0</accession>
<proteinExistence type="predicted"/>
<evidence type="ECO:0008006" key="4">
    <source>
        <dbReference type="Google" id="ProtNLM"/>
    </source>
</evidence>
<feature type="transmembrane region" description="Helical" evidence="1">
    <location>
        <begin position="489"/>
        <end position="510"/>
    </location>
</feature>
<feature type="transmembrane region" description="Helical" evidence="1">
    <location>
        <begin position="243"/>
        <end position="263"/>
    </location>
</feature>
<dbReference type="OrthoDB" id="189304at2"/>
<keyword evidence="3" id="KW-1185">Reference proteome</keyword>
<organism evidence="2 3">
    <name type="scientific">Lentisphaera araneosa HTCC2155</name>
    <dbReference type="NCBI Taxonomy" id="313628"/>
    <lineage>
        <taxon>Bacteria</taxon>
        <taxon>Pseudomonadati</taxon>
        <taxon>Lentisphaerota</taxon>
        <taxon>Lentisphaeria</taxon>
        <taxon>Lentisphaerales</taxon>
        <taxon>Lentisphaeraceae</taxon>
        <taxon>Lentisphaera</taxon>
    </lineage>
</organism>
<dbReference type="eggNOG" id="ENOG5033K9B">
    <property type="taxonomic scope" value="Bacteria"/>
</dbReference>
<sequence length="540" mass="60560">MIREMIKNPNPILYKELVQGMRAKAFIGIFIITQIVMVVATMAIVGSEGGSSNRSEEFTAIFWGAIAIPFVIFQPLLAIESINSEVKLKTLEMLYLSRLSARRIILGKFYSHMLQTLMIACTILPYVVLRYFAGGVNLLIECSTFVSIVLISALGTALSVSTSAFSVRNPRSHRARILILFIVFVFGSTTGLGGFTAFMRFGGGGGVNWMDFATFILMMPFVIYQVLSLGMSQVAPNSENNLFLKRMNCFAVLLIYLICRYFCDSVLPLFPVMFCFLMSALEGVFSGDANFRSSYVPVKKYSRIGLLVAPNRYAYFNWFNFAVLISVLLMILEIANDDLGGREKGMLIVVPLIVTLCYLVQLQLAQKEVCSRVNNFFVIGFVPFLLFLGIAFNDSLDNVLHNDAYEIFTICYIFYANIMISYGLAIQISRWKKEKLNTIHVVMATAGLVIVGTITMILKSVLIRRWEDFPALFPIELFPVMLDNKGVEGMALASIIHLQLFLSLLALHFMSSESAQKFFQLSAKKKESNQENDQVLVEEA</sequence>
<evidence type="ECO:0000313" key="3">
    <source>
        <dbReference type="Proteomes" id="UP000004947"/>
    </source>
</evidence>
<reference evidence="2 3" key="1">
    <citation type="journal article" date="2010" name="J. Bacteriol.">
        <title>Genome sequence of Lentisphaera araneosa HTCC2155T, the type species of the order Lentisphaerales in the phylum Lentisphaerae.</title>
        <authorList>
            <person name="Thrash J.C."/>
            <person name="Cho J.C."/>
            <person name="Vergin K.L."/>
            <person name="Morris R.M."/>
            <person name="Giovannoni S.J."/>
        </authorList>
    </citation>
    <scope>NUCLEOTIDE SEQUENCE [LARGE SCALE GENOMIC DNA]</scope>
    <source>
        <strain evidence="2 3">HTCC2155</strain>
    </source>
</reference>
<protein>
    <recommendedName>
        <fullName evidence="4">ABC-2 family transporter protein</fullName>
    </recommendedName>
</protein>
<evidence type="ECO:0000313" key="2">
    <source>
        <dbReference type="EMBL" id="EDM27908.1"/>
    </source>
</evidence>
<keyword evidence="1" id="KW-0812">Transmembrane</keyword>
<dbReference type="AlphaFoldDB" id="A6DKL0"/>
<feature type="transmembrane region" description="Helical" evidence="1">
    <location>
        <begin position="373"/>
        <end position="392"/>
    </location>
</feature>
<feature type="transmembrane region" description="Helical" evidence="1">
    <location>
        <begin position="212"/>
        <end position="231"/>
    </location>
</feature>
<dbReference type="RefSeq" id="WP_007278422.1">
    <property type="nucleotide sequence ID" value="NZ_ABCK01000007.1"/>
</dbReference>
<evidence type="ECO:0000256" key="1">
    <source>
        <dbReference type="SAM" id="Phobius"/>
    </source>
</evidence>
<comment type="caution">
    <text evidence="2">The sequence shown here is derived from an EMBL/GenBank/DDBJ whole genome shotgun (WGS) entry which is preliminary data.</text>
</comment>
<feature type="transmembrane region" description="Helical" evidence="1">
    <location>
        <begin position="145"/>
        <end position="165"/>
    </location>
</feature>
<feature type="transmembrane region" description="Helical" evidence="1">
    <location>
        <begin position="312"/>
        <end position="332"/>
    </location>
</feature>
<feature type="transmembrane region" description="Helical" evidence="1">
    <location>
        <begin position="109"/>
        <end position="133"/>
    </location>
</feature>
<keyword evidence="1" id="KW-0472">Membrane</keyword>
<dbReference type="EMBL" id="ABCK01000007">
    <property type="protein sequence ID" value="EDM27908.1"/>
    <property type="molecule type" value="Genomic_DNA"/>
</dbReference>
<feature type="transmembrane region" description="Helical" evidence="1">
    <location>
        <begin position="177"/>
        <end position="200"/>
    </location>
</feature>